<protein>
    <submittedName>
        <fullName evidence="1">Uncharacterized protein</fullName>
    </submittedName>
</protein>
<evidence type="ECO:0000313" key="1">
    <source>
        <dbReference type="EMBL" id="JAD19486.1"/>
    </source>
</evidence>
<sequence>MHALALKHILALCNVQRGQNCFCGVLHAQKHIIKETTSRSSIESVIRGQWIPT</sequence>
<dbReference type="EMBL" id="GBRH01278409">
    <property type="protein sequence ID" value="JAD19486.1"/>
    <property type="molecule type" value="Transcribed_RNA"/>
</dbReference>
<accession>A0A0A8Y021</accession>
<reference evidence="1" key="1">
    <citation type="submission" date="2014-09" db="EMBL/GenBank/DDBJ databases">
        <authorList>
            <person name="Magalhaes I.L.F."/>
            <person name="Oliveira U."/>
            <person name="Santos F.R."/>
            <person name="Vidigal T.H.D.A."/>
            <person name="Brescovit A.D."/>
            <person name="Santos A.J."/>
        </authorList>
    </citation>
    <scope>NUCLEOTIDE SEQUENCE</scope>
    <source>
        <tissue evidence="1">Shoot tissue taken approximately 20 cm above the soil surface</tissue>
    </source>
</reference>
<reference evidence="1" key="2">
    <citation type="journal article" date="2015" name="Data Brief">
        <title>Shoot transcriptome of the giant reed, Arundo donax.</title>
        <authorList>
            <person name="Barrero R.A."/>
            <person name="Guerrero F.D."/>
            <person name="Moolhuijzen P."/>
            <person name="Goolsby J.A."/>
            <person name="Tidwell J."/>
            <person name="Bellgard S.E."/>
            <person name="Bellgard M.I."/>
        </authorList>
    </citation>
    <scope>NUCLEOTIDE SEQUENCE</scope>
    <source>
        <tissue evidence="1">Shoot tissue taken approximately 20 cm above the soil surface</tissue>
    </source>
</reference>
<dbReference type="AlphaFoldDB" id="A0A0A8Y021"/>
<proteinExistence type="predicted"/>
<name>A0A0A8Y021_ARUDO</name>
<organism evidence="1">
    <name type="scientific">Arundo donax</name>
    <name type="common">Giant reed</name>
    <name type="synonym">Donax arundinaceus</name>
    <dbReference type="NCBI Taxonomy" id="35708"/>
    <lineage>
        <taxon>Eukaryota</taxon>
        <taxon>Viridiplantae</taxon>
        <taxon>Streptophyta</taxon>
        <taxon>Embryophyta</taxon>
        <taxon>Tracheophyta</taxon>
        <taxon>Spermatophyta</taxon>
        <taxon>Magnoliopsida</taxon>
        <taxon>Liliopsida</taxon>
        <taxon>Poales</taxon>
        <taxon>Poaceae</taxon>
        <taxon>PACMAD clade</taxon>
        <taxon>Arundinoideae</taxon>
        <taxon>Arundineae</taxon>
        <taxon>Arundo</taxon>
    </lineage>
</organism>